<keyword evidence="2" id="KW-1185">Reference proteome</keyword>
<proteinExistence type="predicted"/>
<evidence type="ECO:0000313" key="1">
    <source>
        <dbReference type="EMBL" id="OTN76722.1"/>
    </source>
</evidence>
<reference evidence="1 2" key="1">
    <citation type="submission" date="2017-05" db="EMBL/GenBank/DDBJ databases">
        <title>The Genome Sequence of Enterococcus sp. 8G7_MSG3316.</title>
        <authorList>
            <consortium name="The Broad Institute Genomics Platform"/>
            <consortium name="The Broad Institute Genomic Center for Infectious Diseases"/>
            <person name="Earl A."/>
            <person name="Manson A."/>
            <person name="Schwartman J."/>
            <person name="Gilmore M."/>
            <person name="Abouelleil A."/>
            <person name="Cao P."/>
            <person name="Chapman S."/>
            <person name="Cusick C."/>
            <person name="Shea T."/>
            <person name="Young S."/>
            <person name="Neafsey D."/>
            <person name="Nusbaum C."/>
            <person name="Birren B."/>
        </authorList>
    </citation>
    <scope>NUCLEOTIDE SEQUENCE [LARGE SCALE GENOMIC DNA]</scope>
    <source>
        <strain evidence="1 2">8G7_MSG3316</strain>
    </source>
</reference>
<dbReference type="STRING" id="1834191.A5886_001801"/>
<evidence type="ECO:0008006" key="3">
    <source>
        <dbReference type="Google" id="ProtNLM"/>
    </source>
</evidence>
<accession>A0A242A6Z1</accession>
<evidence type="ECO:0000313" key="2">
    <source>
        <dbReference type="Proteomes" id="UP000195043"/>
    </source>
</evidence>
<organism evidence="1 2">
    <name type="scientific">Candidatus Enterococcus testudinis</name>
    <dbReference type="NCBI Taxonomy" id="1834191"/>
    <lineage>
        <taxon>Bacteria</taxon>
        <taxon>Bacillati</taxon>
        <taxon>Bacillota</taxon>
        <taxon>Bacilli</taxon>
        <taxon>Lactobacillales</taxon>
        <taxon>Enterococcaceae</taxon>
        <taxon>Enterococcus</taxon>
    </lineage>
</organism>
<protein>
    <recommendedName>
        <fullName evidence="3">Bacteriophage Gp15 protein</fullName>
    </recommendedName>
</protein>
<dbReference type="OrthoDB" id="1758052at2"/>
<gene>
    <name evidence="1" type="ORF">A5886_001801</name>
</gene>
<dbReference type="Pfam" id="PF06854">
    <property type="entry name" value="Phage_Gp15"/>
    <property type="match status" value="1"/>
</dbReference>
<dbReference type="Proteomes" id="UP000195043">
    <property type="component" value="Unassembled WGS sequence"/>
</dbReference>
<dbReference type="InterPro" id="IPR009660">
    <property type="entry name" value="Phage_A500_Gp15"/>
</dbReference>
<dbReference type="RefSeq" id="WP_086274674.1">
    <property type="nucleotide sequence ID" value="NZ_NGKU01000001.1"/>
</dbReference>
<dbReference type="AlphaFoldDB" id="A0A242A6Z1"/>
<comment type="caution">
    <text evidence="1">The sequence shown here is derived from an EMBL/GenBank/DDBJ whole genome shotgun (WGS) entry which is preliminary data.</text>
</comment>
<name>A0A242A6Z1_9ENTE</name>
<dbReference type="EMBL" id="NGKU01000001">
    <property type="protein sequence ID" value="OTN76722.1"/>
    <property type="molecule type" value="Genomic_DNA"/>
</dbReference>
<sequence length="186" mass="21643">MRLNDSVVTSFCFDEKDYPINLAFDYVLDALEVLNNGVQTEFEKACTCLDILVGEGVFEEENAIELWNLIYENFIHEEEKPFVEYSIYGEPLKIREEQKVLDIEIDADLIFSSFMYAYQINLFDQQGILPWSSFKALLHNLPADTALKRVIKIRMWEPSDGDSAEYKEEMKNLQMYYALDEEGSDG</sequence>